<organism evidence="2 3">
    <name type="scientific">Aristolochia fimbriata</name>
    <name type="common">White veined hardy Dutchman's pipe vine</name>
    <dbReference type="NCBI Taxonomy" id="158543"/>
    <lineage>
        <taxon>Eukaryota</taxon>
        <taxon>Viridiplantae</taxon>
        <taxon>Streptophyta</taxon>
        <taxon>Embryophyta</taxon>
        <taxon>Tracheophyta</taxon>
        <taxon>Spermatophyta</taxon>
        <taxon>Magnoliopsida</taxon>
        <taxon>Magnoliidae</taxon>
        <taxon>Piperales</taxon>
        <taxon>Aristolochiaceae</taxon>
        <taxon>Aristolochia</taxon>
    </lineage>
</organism>
<dbReference type="EMBL" id="JAINDJ010000002">
    <property type="protein sequence ID" value="KAG9455738.1"/>
    <property type="molecule type" value="Genomic_DNA"/>
</dbReference>
<accession>A0AAV7F3T9</accession>
<gene>
    <name evidence="2" type="ORF">H6P81_000246</name>
</gene>
<comment type="caution">
    <text evidence="2">The sequence shown here is derived from an EMBL/GenBank/DDBJ whole genome shotgun (WGS) entry which is preliminary data.</text>
</comment>
<evidence type="ECO:0000313" key="2">
    <source>
        <dbReference type="EMBL" id="KAG9455738.1"/>
    </source>
</evidence>
<dbReference type="Proteomes" id="UP000825729">
    <property type="component" value="Unassembled WGS sequence"/>
</dbReference>
<name>A0AAV7F3T9_ARIFI</name>
<feature type="compositionally biased region" description="Basic and acidic residues" evidence="1">
    <location>
        <begin position="77"/>
        <end position="96"/>
    </location>
</feature>
<protein>
    <submittedName>
        <fullName evidence="2">Uncharacterized protein</fullName>
    </submittedName>
</protein>
<feature type="compositionally biased region" description="Basic and acidic residues" evidence="1">
    <location>
        <begin position="103"/>
        <end position="112"/>
    </location>
</feature>
<evidence type="ECO:0000256" key="1">
    <source>
        <dbReference type="SAM" id="MobiDB-lite"/>
    </source>
</evidence>
<sequence length="120" mass="13451">MVDVPNMPKCSSTLCNPTCSKDAAIAQTISSEGKEESQCSLENGLENRCFQERGKKHKRRLEKATDEVKQRGSILARDSEMRKTERTMKGKRRGTERGTIGKLDMRAGKEKGNPLSRSYS</sequence>
<feature type="region of interest" description="Disordered" evidence="1">
    <location>
        <begin position="53"/>
        <end position="120"/>
    </location>
</feature>
<reference evidence="2 3" key="1">
    <citation type="submission" date="2021-07" db="EMBL/GenBank/DDBJ databases">
        <title>The Aristolochia fimbriata genome: insights into angiosperm evolution, floral development and chemical biosynthesis.</title>
        <authorList>
            <person name="Jiao Y."/>
        </authorList>
    </citation>
    <scope>NUCLEOTIDE SEQUENCE [LARGE SCALE GENOMIC DNA]</scope>
    <source>
        <strain evidence="2">IBCAS-2021</strain>
        <tissue evidence="2">Leaf</tissue>
    </source>
</reference>
<evidence type="ECO:0000313" key="3">
    <source>
        <dbReference type="Proteomes" id="UP000825729"/>
    </source>
</evidence>
<proteinExistence type="predicted"/>
<dbReference type="AlphaFoldDB" id="A0AAV7F3T9"/>
<keyword evidence="3" id="KW-1185">Reference proteome</keyword>